<dbReference type="SUPFAM" id="SSF140453">
    <property type="entry name" value="EsxAB dimer-like"/>
    <property type="match status" value="1"/>
</dbReference>
<evidence type="ECO:0000313" key="1">
    <source>
        <dbReference type="EMBL" id="RYC10465.1"/>
    </source>
</evidence>
<gene>
    <name evidence="1" type="ORF">EUA94_13145</name>
</gene>
<accession>A0A4Q2SWI5</accession>
<dbReference type="AlphaFoldDB" id="A0A4Q2SWI5"/>
<evidence type="ECO:0000313" key="2">
    <source>
        <dbReference type="Proteomes" id="UP000291101"/>
    </source>
</evidence>
<dbReference type="InterPro" id="IPR010310">
    <property type="entry name" value="T7SS_ESAT-6-like"/>
</dbReference>
<proteinExistence type="predicted"/>
<dbReference type="Proteomes" id="UP000291101">
    <property type="component" value="Unassembled WGS sequence"/>
</dbReference>
<dbReference type="EMBL" id="SDWV01000012">
    <property type="protein sequence ID" value="RYC10465.1"/>
    <property type="molecule type" value="Genomic_DNA"/>
</dbReference>
<reference evidence="1 2" key="1">
    <citation type="submission" date="2019-01" db="EMBL/GenBank/DDBJ databases">
        <title>Novel species of Nocardioides.</title>
        <authorList>
            <person name="Liu Q."/>
            <person name="X Y.-H."/>
        </authorList>
    </citation>
    <scope>NUCLEOTIDE SEQUENCE [LARGE SCALE GENOMIC DNA]</scope>
    <source>
        <strain evidence="1 2">HLT2-9</strain>
    </source>
</reference>
<dbReference type="Gene3D" id="1.10.287.1060">
    <property type="entry name" value="ESAT-6-like"/>
    <property type="match status" value="1"/>
</dbReference>
<dbReference type="OrthoDB" id="3789281at2"/>
<organism evidence="1 2">
    <name type="scientific">Nocardioides zhouii</name>
    <dbReference type="NCBI Taxonomy" id="1168729"/>
    <lineage>
        <taxon>Bacteria</taxon>
        <taxon>Bacillati</taxon>
        <taxon>Actinomycetota</taxon>
        <taxon>Actinomycetes</taxon>
        <taxon>Propionibacteriales</taxon>
        <taxon>Nocardioidaceae</taxon>
        <taxon>Nocardioides</taxon>
    </lineage>
</organism>
<keyword evidence="2" id="KW-1185">Reference proteome</keyword>
<name>A0A4Q2SWI5_9ACTN</name>
<protein>
    <submittedName>
        <fullName evidence="1">WXG100 family type VII secretion target</fullName>
    </submittedName>
</protein>
<dbReference type="InterPro" id="IPR036689">
    <property type="entry name" value="ESAT-6-like_sf"/>
</dbReference>
<sequence length="105" mass="11129">MILSGTITLDPAAHAATTAALRERLEDLDVRRRRADRSIEGVLATWRGSAADAFRARWEEWSAATAGVVEELAVATQALDLARAGLAAADDGAGGSSERLEGRLR</sequence>
<dbReference type="RefSeq" id="WP_129427335.1">
    <property type="nucleotide sequence ID" value="NZ_SDWV01000012.1"/>
</dbReference>
<dbReference type="Pfam" id="PF06013">
    <property type="entry name" value="WXG100"/>
    <property type="match status" value="1"/>
</dbReference>
<comment type="caution">
    <text evidence="1">The sequence shown here is derived from an EMBL/GenBank/DDBJ whole genome shotgun (WGS) entry which is preliminary data.</text>
</comment>